<feature type="short sequence motif" description="Histidine triad motif" evidence="1">
    <location>
        <begin position="88"/>
        <end position="92"/>
    </location>
</feature>
<dbReference type="Proteomes" id="UP001185984">
    <property type="component" value="Unassembled WGS sequence"/>
</dbReference>
<dbReference type="InterPro" id="IPR036265">
    <property type="entry name" value="HIT-like_sf"/>
</dbReference>
<evidence type="ECO:0000313" key="4">
    <source>
        <dbReference type="Proteomes" id="UP001185984"/>
    </source>
</evidence>
<gene>
    <name evidence="3" type="ORF">O0R41_05255</name>
</gene>
<sequence>MNATIEKFGYPTTLIAQFDHWLVLLRPAQPTLGSLVLAARSDATAFGDLPAAAHAELKTATATIEAALAKAVDYGKINYLMLMMVDPHVHFHVIPRYEGSRSAAGLTIRDAGWPGQPDLGSAIKLDSELDRLRDMLKVHFANEMSWRKD</sequence>
<dbReference type="Gene3D" id="3.30.428.10">
    <property type="entry name" value="HIT-like"/>
    <property type="match status" value="1"/>
</dbReference>
<reference evidence="4" key="1">
    <citation type="journal article" date="2022" name="J Environ Chem Eng">
        <title>Biodegradation of petroleum oil using a constructed nonpathogenic and heavy metal-tolerant bacterial consortium isolated from marine sponges.</title>
        <authorList>
            <person name="Dechsakulwatana C."/>
            <person name="Rungsihiranrut A."/>
            <person name="Muangchinda C."/>
            <person name="Ningthoujam R."/>
            <person name="Klankeo P."/>
            <person name="Pinyakong O."/>
        </authorList>
    </citation>
    <scope>NUCLEOTIDE SEQUENCE [LARGE SCALE GENOMIC DNA]</scope>
    <source>
        <strain evidence="4">MO2-4</strain>
    </source>
</reference>
<evidence type="ECO:0000256" key="1">
    <source>
        <dbReference type="PROSITE-ProRule" id="PRU00464"/>
    </source>
</evidence>
<dbReference type="RefSeq" id="WP_317516053.1">
    <property type="nucleotide sequence ID" value="NZ_JAPTHD010000001.1"/>
</dbReference>
<dbReference type="PROSITE" id="PS51084">
    <property type="entry name" value="HIT_2"/>
    <property type="match status" value="1"/>
</dbReference>
<protein>
    <submittedName>
        <fullName evidence="3">HIT family protein</fullName>
    </submittedName>
</protein>
<accession>A0ABU3ZTZ8</accession>
<evidence type="ECO:0000259" key="2">
    <source>
        <dbReference type="PROSITE" id="PS51084"/>
    </source>
</evidence>
<organism evidence="3 4">
    <name type="scientific">Sphingobium naphthae</name>
    <dbReference type="NCBI Taxonomy" id="1886786"/>
    <lineage>
        <taxon>Bacteria</taxon>
        <taxon>Pseudomonadati</taxon>
        <taxon>Pseudomonadota</taxon>
        <taxon>Alphaproteobacteria</taxon>
        <taxon>Sphingomonadales</taxon>
        <taxon>Sphingomonadaceae</taxon>
        <taxon>Sphingobium</taxon>
    </lineage>
</organism>
<dbReference type="EMBL" id="JAPTHD010000001">
    <property type="protein sequence ID" value="MDV5823004.1"/>
    <property type="molecule type" value="Genomic_DNA"/>
</dbReference>
<dbReference type="SUPFAM" id="SSF54197">
    <property type="entry name" value="HIT-like"/>
    <property type="match status" value="1"/>
</dbReference>
<evidence type="ECO:0000313" key="3">
    <source>
        <dbReference type="EMBL" id="MDV5823004.1"/>
    </source>
</evidence>
<keyword evidence="4" id="KW-1185">Reference proteome</keyword>
<name>A0ABU3ZTZ8_9SPHN</name>
<proteinExistence type="predicted"/>
<dbReference type="Pfam" id="PF01230">
    <property type="entry name" value="HIT"/>
    <property type="match status" value="1"/>
</dbReference>
<dbReference type="InterPro" id="IPR011146">
    <property type="entry name" value="HIT-like"/>
</dbReference>
<feature type="domain" description="HIT" evidence="2">
    <location>
        <begin position="1"/>
        <end position="103"/>
    </location>
</feature>
<comment type="caution">
    <text evidence="3">The sequence shown here is derived from an EMBL/GenBank/DDBJ whole genome shotgun (WGS) entry which is preliminary data.</text>
</comment>